<evidence type="ECO:0000259" key="9">
    <source>
        <dbReference type="PROSITE" id="PS51294"/>
    </source>
</evidence>
<comment type="subcellular location">
    <subcellularLocation>
        <location evidence="1">Nucleus</location>
    </subcellularLocation>
</comment>
<dbReference type="PROSITE" id="PS50090">
    <property type="entry name" value="MYB_LIKE"/>
    <property type="match status" value="2"/>
</dbReference>
<dbReference type="InterPro" id="IPR017930">
    <property type="entry name" value="Myb_dom"/>
</dbReference>
<keyword evidence="2" id="KW-0677">Repeat</keyword>
<dbReference type="InterPro" id="IPR001005">
    <property type="entry name" value="SANT/Myb"/>
</dbReference>
<dbReference type="AlphaFoldDB" id="A0A8T0U4M4"/>
<evidence type="ECO:0000256" key="1">
    <source>
        <dbReference type="ARBA" id="ARBA00004123"/>
    </source>
</evidence>
<dbReference type="SUPFAM" id="SSF46689">
    <property type="entry name" value="Homeodomain-like"/>
    <property type="match status" value="1"/>
</dbReference>
<feature type="domain" description="HTH myb-type" evidence="9">
    <location>
        <begin position="18"/>
        <end position="69"/>
    </location>
</feature>
<keyword evidence="3" id="KW-0805">Transcription regulation</keyword>
<accession>A0A8T0U4M4</accession>
<protein>
    <submittedName>
        <fullName evidence="10">Uncharacterized protein</fullName>
    </submittedName>
</protein>
<evidence type="ECO:0000256" key="7">
    <source>
        <dbReference type="SAM" id="MobiDB-lite"/>
    </source>
</evidence>
<dbReference type="GO" id="GO:0005634">
    <property type="term" value="C:nucleus"/>
    <property type="evidence" value="ECO:0007669"/>
    <property type="project" value="UniProtKB-SubCell"/>
</dbReference>
<dbReference type="PANTHER" id="PTHR45614:SF54">
    <property type="entry name" value="MYB-LIKE DNA-BINDING DOMAIN CONTAINING PROTEIN"/>
    <property type="match status" value="1"/>
</dbReference>
<name>A0A8T0U4M4_PANVG</name>
<dbReference type="InterPro" id="IPR009057">
    <property type="entry name" value="Homeodomain-like_sf"/>
</dbReference>
<proteinExistence type="predicted"/>
<dbReference type="PANTHER" id="PTHR45614">
    <property type="entry name" value="MYB PROTEIN-RELATED"/>
    <property type="match status" value="1"/>
</dbReference>
<feature type="domain" description="Myb-like" evidence="8">
    <location>
        <begin position="18"/>
        <end position="69"/>
    </location>
</feature>
<keyword evidence="5" id="KW-0804">Transcription</keyword>
<keyword evidence="6" id="KW-0539">Nucleus</keyword>
<evidence type="ECO:0000256" key="5">
    <source>
        <dbReference type="ARBA" id="ARBA00023163"/>
    </source>
</evidence>
<dbReference type="FunFam" id="1.10.10.60:FF:000060">
    <property type="entry name" value="MYB transcription factor"/>
    <property type="match status" value="1"/>
</dbReference>
<dbReference type="InterPro" id="IPR050560">
    <property type="entry name" value="MYB_TF"/>
</dbReference>
<feature type="compositionally biased region" description="Basic and acidic residues" evidence="7">
    <location>
        <begin position="218"/>
        <end position="233"/>
    </location>
</feature>
<feature type="compositionally biased region" description="Polar residues" evidence="7">
    <location>
        <begin position="1"/>
        <end position="18"/>
    </location>
</feature>
<feature type="region of interest" description="Disordered" evidence="7">
    <location>
        <begin position="205"/>
        <end position="246"/>
    </location>
</feature>
<dbReference type="GO" id="GO:0000978">
    <property type="term" value="F:RNA polymerase II cis-regulatory region sequence-specific DNA binding"/>
    <property type="evidence" value="ECO:0007669"/>
    <property type="project" value="TreeGrafter"/>
</dbReference>
<dbReference type="Gene3D" id="1.10.10.60">
    <property type="entry name" value="Homeodomain-like"/>
    <property type="match status" value="2"/>
</dbReference>
<dbReference type="GO" id="GO:0000981">
    <property type="term" value="F:DNA-binding transcription factor activity, RNA polymerase II-specific"/>
    <property type="evidence" value="ECO:0007669"/>
    <property type="project" value="TreeGrafter"/>
</dbReference>
<evidence type="ECO:0000313" key="11">
    <source>
        <dbReference type="Proteomes" id="UP000823388"/>
    </source>
</evidence>
<dbReference type="EMBL" id="CM029042">
    <property type="protein sequence ID" value="KAG2615209.1"/>
    <property type="molecule type" value="Genomic_DNA"/>
</dbReference>
<evidence type="ECO:0000313" key="10">
    <source>
        <dbReference type="EMBL" id="KAG2615209.1"/>
    </source>
</evidence>
<dbReference type="Pfam" id="PF13921">
    <property type="entry name" value="Myb_DNA-bind_6"/>
    <property type="match status" value="1"/>
</dbReference>
<evidence type="ECO:0000256" key="3">
    <source>
        <dbReference type="ARBA" id="ARBA00023015"/>
    </source>
</evidence>
<feature type="domain" description="HTH myb-type" evidence="9">
    <location>
        <begin position="70"/>
        <end position="124"/>
    </location>
</feature>
<feature type="domain" description="Myb-like" evidence="8">
    <location>
        <begin position="70"/>
        <end position="120"/>
    </location>
</feature>
<evidence type="ECO:0000259" key="8">
    <source>
        <dbReference type="PROSITE" id="PS50090"/>
    </source>
</evidence>
<gene>
    <name evidence="10" type="ORF">PVAP13_3NG070500</name>
</gene>
<dbReference type="SMART" id="SM00717">
    <property type="entry name" value="SANT"/>
    <property type="match status" value="2"/>
</dbReference>
<comment type="caution">
    <text evidence="10">The sequence shown here is derived from an EMBL/GenBank/DDBJ whole genome shotgun (WGS) entry which is preliminary data.</text>
</comment>
<dbReference type="OrthoDB" id="2143914at2759"/>
<dbReference type="CDD" id="cd00167">
    <property type="entry name" value="SANT"/>
    <property type="match status" value="2"/>
</dbReference>
<dbReference type="PROSITE" id="PS51294">
    <property type="entry name" value="HTH_MYB"/>
    <property type="match status" value="2"/>
</dbReference>
<dbReference type="Proteomes" id="UP000823388">
    <property type="component" value="Chromosome 3N"/>
</dbReference>
<sequence length="260" mass="28225">MAPSSSTTTSGRANSRSQPPCPRGHWRPGEDEKLRQLVEEHGPQNWNSIAEKLEGRSGKSCRLRWFNQLDPRINRRPFTAAEEERLLQAHRAHGNRWALISRLFPGRTDNAVKNHWHVVMARRRRSHQRSAGGALLAAPGTAGCSPPSRRPPFQCFHFGGPPASAKTTTGNLCFATPGSGPSTSLVSSSGTFSVRKCHAPTNVAFSSPREAAAAPEDDDHRHDGMVRDEHGGTDDDDEDGGGAAAKKKDVPFIDFLGVGI</sequence>
<keyword evidence="4" id="KW-0238">DNA-binding</keyword>
<reference evidence="10" key="1">
    <citation type="submission" date="2020-05" db="EMBL/GenBank/DDBJ databases">
        <title>WGS assembly of Panicum virgatum.</title>
        <authorList>
            <person name="Lovell J.T."/>
            <person name="Jenkins J."/>
            <person name="Shu S."/>
            <person name="Juenger T.E."/>
            <person name="Schmutz J."/>
        </authorList>
    </citation>
    <scope>NUCLEOTIDE SEQUENCE</scope>
    <source>
        <strain evidence="10">AP13</strain>
    </source>
</reference>
<evidence type="ECO:0000256" key="6">
    <source>
        <dbReference type="ARBA" id="ARBA00023242"/>
    </source>
</evidence>
<keyword evidence="11" id="KW-1185">Reference proteome</keyword>
<feature type="region of interest" description="Disordered" evidence="7">
    <location>
        <begin position="1"/>
        <end position="29"/>
    </location>
</feature>
<evidence type="ECO:0000256" key="4">
    <source>
        <dbReference type="ARBA" id="ARBA00023125"/>
    </source>
</evidence>
<evidence type="ECO:0000256" key="2">
    <source>
        <dbReference type="ARBA" id="ARBA00022737"/>
    </source>
</evidence>
<organism evidence="10 11">
    <name type="scientific">Panicum virgatum</name>
    <name type="common">Blackwell switchgrass</name>
    <dbReference type="NCBI Taxonomy" id="38727"/>
    <lineage>
        <taxon>Eukaryota</taxon>
        <taxon>Viridiplantae</taxon>
        <taxon>Streptophyta</taxon>
        <taxon>Embryophyta</taxon>
        <taxon>Tracheophyta</taxon>
        <taxon>Spermatophyta</taxon>
        <taxon>Magnoliopsida</taxon>
        <taxon>Liliopsida</taxon>
        <taxon>Poales</taxon>
        <taxon>Poaceae</taxon>
        <taxon>PACMAD clade</taxon>
        <taxon>Panicoideae</taxon>
        <taxon>Panicodae</taxon>
        <taxon>Paniceae</taxon>
        <taxon>Panicinae</taxon>
        <taxon>Panicum</taxon>
        <taxon>Panicum sect. Hiantes</taxon>
    </lineage>
</organism>